<proteinExistence type="predicted"/>
<keyword evidence="2" id="KW-1185">Reference proteome</keyword>
<reference evidence="2" key="1">
    <citation type="submission" date="2016-10" db="EMBL/GenBank/DDBJ databases">
        <authorList>
            <person name="Varghese N."/>
            <person name="Submissions S."/>
        </authorList>
    </citation>
    <scope>NUCLEOTIDE SEQUENCE [LARGE SCALE GENOMIC DNA]</scope>
    <source>
        <strain evidence="2">DSM 4002</strain>
    </source>
</reference>
<gene>
    <name evidence="1" type="ORF">SAMN05444143_101801</name>
</gene>
<name>A0A1I4SF06_9FLAO</name>
<sequence>MVICSWFKNNSCIHGHPSKQLFAPLRHRGSTTHHLFKKAFLHSWPPLRTTLCVLASSRFNYPPSFQKTICAFAVIPSPSLQKKHSCIRGHLIKQLFASLRLSGSTTNHLFKKAFVHSWPSFQTTLCVLASSRFNYPPSFQKQFVPS</sequence>
<accession>A0A1I4SF06</accession>
<dbReference type="Proteomes" id="UP000182961">
    <property type="component" value="Unassembled WGS sequence"/>
</dbReference>
<dbReference type="EMBL" id="FOUT01000001">
    <property type="protein sequence ID" value="SFM63045.1"/>
    <property type="molecule type" value="Genomic_DNA"/>
</dbReference>
<evidence type="ECO:0000313" key="2">
    <source>
        <dbReference type="Proteomes" id="UP000182961"/>
    </source>
</evidence>
<dbReference type="AlphaFoldDB" id="A0A1I4SF06"/>
<evidence type="ECO:0000313" key="1">
    <source>
        <dbReference type="EMBL" id="SFM63045.1"/>
    </source>
</evidence>
<organism evidence="1 2">
    <name type="scientific">Flavobacterium succinicans</name>
    <dbReference type="NCBI Taxonomy" id="29536"/>
    <lineage>
        <taxon>Bacteria</taxon>
        <taxon>Pseudomonadati</taxon>
        <taxon>Bacteroidota</taxon>
        <taxon>Flavobacteriia</taxon>
        <taxon>Flavobacteriales</taxon>
        <taxon>Flavobacteriaceae</taxon>
        <taxon>Flavobacterium</taxon>
    </lineage>
</organism>
<protein>
    <submittedName>
        <fullName evidence="1">Uncharacterized protein</fullName>
    </submittedName>
</protein>